<comment type="similarity">
    <text evidence="4 5">Belongs to the TRAFAC class myosin-kinesin ATPase superfamily. Kinesin family.</text>
</comment>
<dbReference type="PANTHER" id="PTHR47969">
    <property type="entry name" value="CHROMOSOME-ASSOCIATED KINESIN KIF4A-RELATED"/>
    <property type="match status" value="1"/>
</dbReference>
<dbReference type="GO" id="GO:0003777">
    <property type="term" value="F:microtubule motor activity"/>
    <property type="evidence" value="ECO:0007669"/>
    <property type="project" value="InterPro"/>
</dbReference>
<dbReference type="Gene3D" id="3.40.850.10">
    <property type="entry name" value="Kinesin motor domain"/>
    <property type="match status" value="1"/>
</dbReference>
<evidence type="ECO:0000256" key="3">
    <source>
        <dbReference type="ARBA" id="ARBA00023175"/>
    </source>
</evidence>
<feature type="binding site" evidence="4">
    <location>
        <begin position="35"/>
        <end position="42"/>
    </location>
    <ligand>
        <name>ATP</name>
        <dbReference type="ChEBI" id="CHEBI:30616"/>
    </ligand>
</feature>
<dbReference type="GO" id="GO:0005874">
    <property type="term" value="C:microtubule"/>
    <property type="evidence" value="ECO:0007669"/>
    <property type="project" value="UniProtKB-KW"/>
</dbReference>
<dbReference type="InterPro" id="IPR001752">
    <property type="entry name" value="Kinesin_motor_dom"/>
</dbReference>
<evidence type="ECO:0000313" key="7">
    <source>
        <dbReference type="EMBL" id="PWA83442.1"/>
    </source>
</evidence>
<dbReference type="GO" id="GO:0005524">
    <property type="term" value="F:ATP binding"/>
    <property type="evidence" value="ECO:0007669"/>
    <property type="project" value="UniProtKB-UniRule"/>
</dbReference>
<dbReference type="InterPro" id="IPR036961">
    <property type="entry name" value="Kinesin_motor_dom_sf"/>
</dbReference>
<dbReference type="GO" id="GO:0007018">
    <property type="term" value="P:microtubule-based movement"/>
    <property type="evidence" value="ECO:0007669"/>
    <property type="project" value="InterPro"/>
</dbReference>
<keyword evidence="8" id="KW-1185">Reference proteome</keyword>
<comment type="caution">
    <text evidence="7">The sequence shown here is derived from an EMBL/GenBank/DDBJ whole genome shotgun (WGS) entry which is preliminary data.</text>
</comment>
<dbReference type="InterPro" id="IPR027640">
    <property type="entry name" value="Kinesin-like_fam"/>
</dbReference>
<name>A0A2U1PCG0_ARTAN</name>
<dbReference type="InterPro" id="IPR019821">
    <property type="entry name" value="Kinesin_motor_CS"/>
</dbReference>
<dbReference type="GO" id="GO:0007052">
    <property type="term" value="P:mitotic spindle organization"/>
    <property type="evidence" value="ECO:0007669"/>
    <property type="project" value="TreeGrafter"/>
</dbReference>
<dbReference type="OrthoDB" id="3176171at2759"/>
<dbReference type="PROSITE" id="PS50067">
    <property type="entry name" value="KINESIN_MOTOR_2"/>
    <property type="match status" value="1"/>
</dbReference>
<proteinExistence type="inferred from homology"/>
<keyword evidence="2 4" id="KW-0067">ATP-binding</keyword>
<keyword evidence="1 4" id="KW-0547">Nucleotide-binding</keyword>
<dbReference type="GO" id="GO:0051231">
    <property type="term" value="P:spindle elongation"/>
    <property type="evidence" value="ECO:0007669"/>
    <property type="project" value="TreeGrafter"/>
</dbReference>
<evidence type="ECO:0000256" key="2">
    <source>
        <dbReference type="ARBA" id="ARBA00022840"/>
    </source>
</evidence>
<accession>A0A2U1PCG0</accession>
<dbReference type="Pfam" id="PF00225">
    <property type="entry name" value="Kinesin"/>
    <property type="match status" value="1"/>
</dbReference>
<evidence type="ECO:0000256" key="5">
    <source>
        <dbReference type="RuleBase" id="RU000394"/>
    </source>
</evidence>
<organism evidence="7 8">
    <name type="scientific">Artemisia annua</name>
    <name type="common">Sweet wormwood</name>
    <dbReference type="NCBI Taxonomy" id="35608"/>
    <lineage>
        <taxon>Eukaryota</taxon>
        <taxon>Viridiplantae</taxon>
        <taxon>Streptophyta</taxon>
        <taxon>Embryophyta</taxon>
        <taxon>Tracheophyta</taxon>
        <taxon>Spermatophyta</taxon>
        <taxon>Magnoliopsida</taxon>
        <taxon>eudicotyledons</taxon>
        <taxon>Gunneridae</taxon>
        <taxon>Pentapetalae</taxon>
        <taxon>asterids</taxon>
        <taxon>campanulids</taxon>
        <taxon>Asterales</taxon>
        <taxon>Asteraceae</taxon>
        <taxon>Asteroideae</taxon>
        <taxon>Anthemideae</taxon>
        <taxon>Artemisiinae</taxon>
        <taxon>Artemisia</taxon>
    </lineage>
</organism>
<dbReference type="GO" id="GO:0005875">
    <property type="term" value="C:microtubule associated complex"/>
    <property type="evidence" value="ECO:0007669"/>
    <property type="project" value="TreeGrafter"/>
</dbReference>
<dbReference type="AlphaFoldDB" id="A0A2U1PCG0"/>
<dbReference type="Proteomes" id="UP000245207">
    <property type="component" value="Unassembled WGS sequence"/>
</dbReference>
<evidence type="ECO:0000256" key="1">
    <source>
        <dbReference type="ARBA" id="ARBA00022741"/>
    </source>
</evidence>
<dbReference type="PROSITE" id="PS00411">
    <property type="entry name" value="KINESIN_MOTOR_1"/>
    <property type="match status" value="1"/>
</dbReference>
<dbReference type="SMART" id="SM00129">
    <property type="entry name" value="KISc"/>
    <property type="match status" value="1"/>
</dbReference>
<protein>
    <recommendedName>
        <fullName evidence="5">Kinesin-like protein</fullName>
    </recommendedName>
</protein>
<dbReference type="SUPFAM" id="SSF52540">
    <property type="entry name" value="P-loop containing nucleoside triphosphate hydrolases"/>
    <property type="match status" value="1"/>
</dbReference>
<keyword evidence="3 4" id="KW-0505">Motor protein</keyword>
<dbReference type="GO" id="GO:0008017">
    <property type="term" value="F:microtubule binding"/>
    <property type="evidence" value="ECO:0007669"/>
    <property type="project" value="InterPro"/>
</dbReference>
<dbReference type="InterPro" id="IPR027417">
    <property type="entry name" value="P-loop_NTPase"/>
</dbReference>
<dbReference type="PANTHER" id="PTHR47969:SF29">
    <property type="entry name" value="KINESIN-LIKE PROTEIN"/>
    <property type="match status" value="1"/>
</dbReference>
<keyword evidence="5" id="KW-0493">Microtubule</keyword>
<sequence length="300" mass="33161">MRVCGQVFFEAVKMRFDLKPTSTEDLEHEFGVLNGYNGTGKTFTLGKLGKDDASERGIMVWALEDIISGASPAYDSVEISYLQIYMESVQDFHAPEKVNIPIVEDPRNGEVSVPGTAVVKIQNVDHFLHLLQIGEPNRHAANIKMTTESFRRHAILMVSFRRSIQDKENNTSSQGKDDRSAIVGGHVIPTVRKSKLLIVDLAGSERLDNFAHVADVLEEGILRSHWSNQRSQLTSKVSTCISFACLLQFIHFHVDSYLTTGTHMVTQTSNNNCGSSINLTTGTHMVTQTSNSSCGSSIMN</sequence>
<dbReference type="EMBL" id="PKPP01001349">
    <property type="protein sequence ID" value="PWA83442.1"/>
    <property type="molecule type" value="Genomic_DNA"/>
</dbReference>
<evidence type="ECO:0000313" key="8">
    <source>
        <dbReference type="Proteomes" id="UP000245207"/>
    </source>
</evidence>
<evidence type="ECO:0000259" key="6">
    <source>
        <dbReference type="PROSITE" id="PS50067"/>
    </source>
</evidence>
<evidence type="ECO:0000256" key="4">
    <source>
        <dbReference type="PROSITE-ProRule" id="PRU00283"/>
    </source>
</evidence>
<gene>
    <name evidence="7" type="ORF">CTI12_AA168620</name>
</gene>
<feature type="domain" description="Kinesin motor" evidence="6">
    <location>
        <begin position="35"/>
        <end position="206"/>
    </location>
</feature>
<dbReference type="STRING" id="35608.A0A2U1PCG0"/>
<reference evidence="7 8" key="1">
    <citation type="journal article" date="2018" name="Mol. Plant">
        <title>The genome of Artemisia annua provides insight into the evolution of Asteraceae family and artemisinin biosynthesis.</title>
        <authorList>
            <person name="Shen Q."/>
            <person name="Zhang L."/>
            <person name="Liao Z."/>
            <person name="Wang S."/>
            <person name="Yan T."/>
            <person name="Shi P."/>
            <person name="Liu M."/>
            <person name="Fu X."/>
            <person name="Pan Q."/>
            <person name="Wang Y."/>
            <person name="Lv Z."/>
            <person name="Lu X."/>
            <person name="Zhang F."/>
            <person name="Jiang W."/>
            <person name="Ma Y."/>
            <person name="Chen M."/>
            <person name="Hao X."/>
            <person name="Li L."/>
            <person name="Tang Y."/>
            <person name="Lv G."/>
            <person name="Zhou Y."/>
            <person name="Sun X."/>
            <person name="Brodelius P.E."/>
            <person name="Rose J.K.C."/>
            <person name="Tang K."/>
        </authorList>
    </citation>
    <scope>NUCLEOTIDE SEQUENCE [LARGE SCALE GENOMIC DNA]</scope>
    <source>
        <strain evidence="8">cv. Huhao1</strain>
        <tissue evidence="7">Leaf</tissue>
    </source>
</reference>